<dbReference type="CDD" id="cd14014">
    <property type="entry name" value="STKc_PknB_like"/>
    <property type="match status" value="1"/>
</dbReference>
<dbReference type="Pfam" id="PF03793">
    <property type="entry name" value="PASTA"/>
    <property type="match status" value="3"/>
</dbReference>
<comment type="caution">
    <text evidence="14">The sequence shown here is derived from an EMBL/GenBank/DDBJ whole genome shotgun (WGS) entry which is preliminary data.</text>
</comment>
<keyword evidence="4" id="KW-0677">Repeat</keyword>
<feature type="region of interest" description="Disordered" evidence="11">
    <location>
        <begin position="642"/>
        <end position="708"/>
    </location>
</feature>
<dbReference type="InterPro" id="IPR005543">
    <property type="entry name" value="PASTA_dom"/>
</dbReference>
<feature type="compositionally biased region" description="Low complexity" evidence="11">
    <location>
        <begin position="648"/>
        <end position="672"/>
    </location>
</feature>
<evidence type="ECO:0000256" key="7">
    <source>
        <dbReference type="ARBA" id="ARBA00022840"/>
    </source>
</evidence>
<dbReference type="InterPro" id="IPR017441">
    <property type="entry name" value="Protein_kinase_ATP_BS"/>
</dbReference>
<comment type="catalytic activity">
    <reaction evidence="8">
        <text>L-threonyl-[protein] + ATP = O-phospho-L-threonyl-[protein] + ADP + H(+)</text>
        <dbReference type="Rhea" id="RHEA:46608"/>
        <dbReference type="Rhea" id="RHEA-COMP:11060"/>
        <dbReference type="Rhea" id="RHEA-COMP:11605"/>
        <dbReference type="ChEBI" id="CHEBI:15378"/>
        <dbReference type="ChEBI" id="CHEBI:30013"/>
        <dbReference type="ChEBI" id="CHEBI:30616"/>
        <dbReference type="ChEBI" id="CHEBI:61977"/>
        <dbReference type="ChEBI" id="CHEBI:456216"/>
        <dbReference type="EC" id="2.7.11.1"/>
    </reaction>
</comment>
<dbReference type="PROSITE" id="PS50011">
    <property type="entry name" value="PROTEIN_KINASE_DOM"/>
    <property type="match status" value="1"/>
</dbReference>
<keyword evidence="7 10" id="KW-0067">ATP-binding</keyword>
<evidence type="ECO:0000256" key="3">
    <source>
        <dbReference type="ARBA" id="ARBA00022679"/>
    </source>
</evidence>
<evidence type="ECO:0000256" key="9">
    <source>
        <dbReference type="ARBA" id="ARBA00048679"/>
    </source>
</evidence>
<feature type="compositionally biased region" description="Gly residues" evidence="11">
    <location>
        <begin position="336"/>
        <end position="370"/>
    </location>
</feature>
<dbReference type="InterPro" id="IPR000719">
    <property type="entry name" value="Prot_kinase_dom"/>
</dbReference>
<accession>A0ABQ6HT45</accession>
<feature type="domain" description="PASTA" evidence="13">
    <location>
        <begin position="583"/>
        <end position="645"/>
    </location>
</feature>
<dbReference type="Pfam" id="PF00069">
    <property type="entry name" value="Pkinase"/>
    <property type="match status" value="1"/>
</dbReference>
<dbReference type="SUPFAM" id="SSF56112">
    <property type="entry name" value="Protein kinase-like (PK-like)"/>
    <property type="match status" value="1"/>
</dbReference>
<comment type="catalytic activity">
    <reaction evidence="9">
        <text>L-seryl-[protein] + ATP = O-phospho-L-seryl-[protein] + ADP + H(+)</text>
        <dbReference type="Rhea" id="RHEA:17989"/>
        <dbReference type="Rhea" id="RHEA-COMP:9863"/>
        <dbReference type="Rhea" id="RHEA-COMP:11604"/>
        <dbReference type="ChEBI" id="CHEBI:15378"/>
        <dbReference type="ChEBI" id="CHEBI:29999"/>
        <dbReference type="ChEBI" id="CHEBI:30616"/>
        <dbReference type="ChEBI" id="CHEBI:83421"/>
        <dbReference type="ChEBI" id="CHEBI:456216"/>
        <dbReference type="EC" id="2.7.11.1"/>
    </reaction>
</comment>
<organism evidence="14 15">
    <name type="scientific">Arsenicicoccus piscis</name>
    <dbReference type="NCBI Taxonomy" id="673954"/>
    <lineage>
        <taxon>Bacteria</taxon>
        <taxon>Bacillati</taxon>
        <taxon>Actinomycetota</taxon>
        <taxon>Actinomycetes</taxon>
        <taxon>Micrococcales</taxon>
        <taxon>Intrasporangiaceae</taxon>
        <taxon>Arsenicicoccus</taxon>
    </lineage>
</organism>
<proteinExistence type="predicted"/>
<name>A0ABQ6HT45_9MICO</name>
<evidence type="ECO:0000256" key="11">
    <source>
        <dbReference type="SAM" id="MobiDB-lite"/>
    </source>
</evidence>
<protein>
    <recommendedName>
        <fullName evidence="1">non-specific serine/threonine protein kinase</fullName>
        <ecNumber evidence="1">2.7.11.1</ecNumber>
    </recommendedName>
</protein>
<feature type="domain" description="Protein kinase" evidence="12">
    <location>
        <begin position="9"/>
        <end position="278"/>
    </location>
</feature>
<feature type="domain" description="PASTA" evidence="13">
    <location>
        <begin position="515"/>
        <end position="582"/>
    </location>
</feature>
<dbReference type="PANTHER" id="PTHR43289:SF6">
    <property type="entry name" value="SERINE_THREONINE-PROTEIN KINASE NEKL-3"/>
    <property type="match status" value="1"/>
</dbReference>
<evidence type="ECO:0000313" key="14">
    <source>
        <dbReference type="EMBL" id="GMA21552.1"/>
    </source>
</evidence>
<keyword evidence="6" id="KW-0418">Kinase</keyword>
<dbReference type="PROSITE" id="PS51178">
    <property type="entry name" value="PASTA"/>
    <property type="match status" value="3"/>
</dbReference>
<feature type="compositionally biased region" description="Pro residues" evidence="11">
    <location>
        <begin position="673"/>
        <end position="708"/>
    </location>
</feature>
<dbReference type="Proteomes" id="UP001157109">
    <property type="component" value="Unassembled WGS sequence"/>
</dbReference>
<dbReference type="SMART" id="SM00220">
    <property type="entry name" value="S_TKc"/>
    <property type="match status" value="1"/>
</dbReference>
<evidence type="ECO:0000256" key="5">
    <source>
        <dbReference type="ARBA" id="ARBA00022741"/>
    </source>
</evidence>
<evidence type="ECO:0000256" key="1">
    <source>
        <dbReference type="ARBA" id="ARBA00012513"/>
    </source>
</evidence>
<dbReference type="Gene3D" id="3.30.10.20">
    <property type="match status" value="3"/>
</dbReference>
<evidence type="ECO:0000259" key="12">
    <source>
        <dbReference type="PROSITE" id="PS50011"/>
    </source>
</evidence>
<dbReference type="Gene3D" id="1.10.510.10">
    <property type="entry name" value="Transferase(Phosphotransferase) domain 1"/>
    <property type="match status" value="1"/>
</dbReference>
<sequence length="708" mass="71989">MGRLMGGRYEIGEEIGRGGMARVHRGYDNRLGRPVAIKVLHSTRVGDRTFQSRFRREATAAASLTHPNIVAVFDSGEDIVTAGLDHQESIPYIVMELIEGDTLSQRLHDNGPFEMHTAAKIAACVLSALEYSHEHGVVHRDIKPGNVMITDDGDVKVMDFGIARGGAGDSTATMTQTQAVVGTAQYLSPEQARGLEVDGRSDIYSTGCLLFELVTGRPPFVGDSPLAIAYQHVGEDPSTPSTFNPDVPADLDAVVLHALIKDRERRYQRAEDMADDLTALVDGREISAAARGTAAAAFAPTETLPVRGGVTASGAAAGAAGLVGAGVGGPGASGGVASGGAADGGAAGRGGAGGASGGPSAGATAGGSGAAGAVAAGGDAGRSGGGGSTGSRGTTTLEDGPGRDGHHTSSLPPVGERARGSRWFRGFVVLAMLVLLGLVGWGTYKLTLPPPQSTVPQLVGMNEATARAALDSAHLQGDFHSQNNDKPAGTVFGQFPQAGTLQDRDTSVTVQVSLGPTSVKVPQLARFSLLTAQGKLRSGSLVPGDVLNVDTTDVPKGNVVRTDPAAGTTVDVNTRVNLYVSTGKVKVPDLTGQQSRDVQDQLTALGLVPEVTYVYSSQPRGTVLSMDPVNVAVDPGSKVTLTVVARRPTPTATSTTPPSTTTPQSPNTSSPSPSTPAPSAPPTTPAPAPSTPAPVAPSTPAPATPAGP</sequence>
<dbReference type="SMART" id="SM00740">
    <property type="entry name" value="PASTA"/>
    <property type="match status" value="3"/>
</dbReference>
<dbReference type="Gene3D" id="3.30.200.20">
    <property type="entry name" value="Phosphorylase Kinase, domain 1"/>
    <property type="match status" value="1"/>
</dbReference>
<keyword evidence="5 10" id="KW-0547">Nucleotide-binding</keyword>
<evidence type="ECO:0000256" key="2">
    <source>
        <dbReference type="ARBA" id="ARBA00022527"/>
    </source>
</evidence>
<keyword evidence="3" id="KW-0808">Transferase</keyword>
<dbReference type="InterPro" id="IPR008271">
    <property type="entry name" value="Ser/Thr_kinase_AS"/>
</dbReference>
<dbReference type="CDD" id="cd06577">
    <property type="entry name" value="PASTA_pknB"/>
    <property type="match status" value="3"/>
</dbReference>
<gene>
    <name evidence="14" type="ORF">GCM10025862_35730</name>
</gene>
<evidence type="ECO:0000256" key="4">
    <source>
        <dbReference type="ARBA" id="ARBA00022737"/>
    </source>
</evidence>
<keyword evidence="15" id="KW-1185">Reference proteome</keyword>
<dbReference type="InterPro" id="IPR011009">
    <property type="entry name" value="Kinase-like_dom_sf"/>
</dbReference>
<evidence type="ECO:0000313" key="15">
    <source>
        <dbReference type="Proteomes" id="UP001157109"/>
    </source>
</evidence>
<dbReference type="EMBL" id="BSUJ01000001">
    <property type="protein sequence ID" value="GMA21552.1"/>
    <property type="molecule type" value="Genomic_DNA"/>
</dbReference>
<evidence type="ECO:0000259" key="13">
    <source>
        <dbReference type="PROSITE" id="PS51178"/>
    </source>
</evidence>
<dbReference type="PANTHER" id="PTHR43289">
    <property type="entry name" value="MITOGEN-ACTIVATED PROTEIN KINASE KINASE KINASE 20-RELATED"/>
    <property type="match status" value="1"/>
</dbReference>
<feature type="compositionally biased region" description="Gly residues" evidence="11">
    <location>
        <begin position="378"/>
        <end position="390"/>
    </location>
</feature>
<dbReference type="PROSITE" id="PS00108">
    <property type="entry name" value="PROTEIN_KINASE_ST"/>
    <property type="match status" value="1"/>
</dbReference>
<feature type="domain" description="PASTA" evidence="13">
    <location>
        <begin position="449"/>
        <end position="514"/>
    </location>
</feature>
<keyword evidence="2" id="KW-0723">Serine/threonine-protein kinase</keyword>
<evidence type="ECO:0000256" key="10">
    <source>
        <dbReference type="PROSITE-ProRule" id="PRU10141"/>
    </source>
</evidence>
<dbReference type="EC" id="2.7.11.1" evidence="1"/>
<dbReference type="RefSeq" id="WP_284284922.1">
    <property type="nucleotide sequence ID" value="NZ_BSUJ01000001.1"/>
</dbReference>
<evidence type="ECO:0000256" key="8">
    <source>
        <dbReference type="ARBA" id="ARBA00047899"/>
    </source>
</evidence>
<feature type="region of interest" description="Disordered" evidence="11">
    <location>
        <begin position="336"/>
        <end position="417"/>
    </location>
</feature>
<evidence type="ECO:0000256" key="6">
    <source>
        <dbReference type="ARBA" id="ARBA00022777"/>
    </source>
</evidence>
<reference evidence="15" key="1">
    <citation type="journal article" date="2019" name="Int. J. Syst. Evol. Microbiol.">
        <title>The Global Catalogue of Microorganisms (GCM) 10K type strain sequencing project: providing services to taxonomists for standard genome sequencing and annotation.</title>
        <authorList>
            <consortium name="The Broad Institute Genomics Platform"/>
            <consortium name="The Broad Institute Genome Sequencing Center for Infectious Disease"/>
            <person name="Wu L."/>
            <person name="Ma J."/>
        </authorList>
    </citation>
    <scope>NUCLEOTIDE SEQUENCE [LARGE SCALE GENOMIC DNA]</scope>
    <source>
        <strain evidence="15">NBRC 105830</strain>
    </source>
</reference>
<feature type="binding site" evidence="10">
    <location>
        <position position="38"/>
    </location>
    <ligand>
        <name>ATP</name>
        <dbReference type="ChEBI" id="CHEBI:30616"/>
    </ligand>
</feature>
<dbReference type="PROSITE" id="PS00107">
    <property type="entry name" value="PROTEIN_KINASE_ATP"/>
    <property type="match status" value="1"/>
</dbReference>